<sequence length="165" mass="19170">MAAELQFRFAVREDVPLVFKFIRDLAAYENLLDKVAVNEAILEDWLFDQQKAEVIFCELAGNTIGFTLFFYNFSTFLGQSGIFLEDLYIEPEWRGRGYGKAIFTKLAEIALERGCGRLDWWCLNWNQPSIDFYESIGAQHLAEWRIYRLPKEKLLNLLPAKNGSV</sequence>
<dbReference type="InterPro" id="IPR000182">
    <property type="entry name" value="GNAT_dom"/>
</dbReference>
<evidence type="ECO:0000256" key="1">
    <source>
        <dbReference type="ARBA" id="ARBA00008694"/>
    </source>
</evidence>
<dbReference type="Gene3D" id="3.40.630.30">
    <property type="match status" value="1"/>
</dbReference>
<dbReference type="CDD" id="cd04301">
    <property type="entry name" value="NAT_SF"/>
    <property type="match status" value="1"/>
</dbReference>
<evidence type="ECO:0000256" key="2">
    <source>
        <dbReference type="ARBA" id="ARBA00022679"/>
    </source>
</evidence>
<dbReference type="AlphaFoldDB" id="A0A645FCK7"/>
<reference evidence="5" key="1">
    <citation type="submission" date="2019-08" db="EMBL/GenBank/DDBJ databases">
        <authorList>
            <person name="Kucharzyk K."/>
            <person name="Murdoch R.W."/>
            <person name="Higgins S."/>
            <person name="Loffler F."/>
        </authorList>
    </citation>
    <scope>NUCLEOTIDE SEQUENCE</scope>
</reference>
<proteinExistence type="inferred from homology"/>
<comment type="caution">
    <text evidence="5">The sequence shown here is derived from an EMBL/GenBank/DDBJ whole genome shotgun (WGS) entry which is preliminary data.</text>
</comment>
<keyword evidence="3" id="KW-0012">Acyltransferase</keyword>
<gene>
    <name evidence="5" type="ORF">SDC9_158954</name>
</gene>
<keyword evidence="2" id="KW-0808">Transferase</keyword>
<dbReference type="Pfam" id="PF00583">
    <property type="entry name" value="Acetyltransf_1"/>
    <property type="match status" value="1"/>
</dbReference>
<protein>
    <recommendedName>
        <fullName evidence="4">N-acetyltransferase domain-containing protein</fullName>
    </recommendedName>
</protein>
<dbReference type="PROSITE" id="PS51186">
    <property type="entry name" value="GNAT"/>
    <property type="match status" value="1"/>
</dbReference>
<dbReference type="PANTHER" id="PTHR10545:SF29">
    <property type="entry name" value="GH14572P-RELATED"/>
    <property type="match status" value="1"/>
</dbReference>
<organism evidence="5">
    <name type="scientific">bioreactor metagenome</name>
    <dbReference type="NCBI Taxonomy" id="1076179"/>
    <lineage>
        <taxon>unclassified sequences</taxon>
        <taxon>metagenomes</taxon>
        <taxon>ecological metagenomes</taxon>
    </lineage>
</organism>
<dbReference type="FunFam" id="3.40.630.30:FF:000064">
    <property type="entry name" value="GNAT family acetyltransferase"/>
    <property type="match status" value="1"/>
</dbReference>
<feature type="domain" description="N-acetyltransferase" evidence="4">
    <location>
        <begin position="5"/>
        <end position="156"/>
    </location>
</feature>
<dbReference type="EMBL" id="VSSQ01057884">
    <property type="protein sequence ID" value="MPN11650.1"/>
    <property type="molecule type" value="Genomic_DNA"/>
</dbReference>
<name>A0A645FCK7_9ZZZZ</name>
<comment type="similarity">
    <text evidence="1">Belongs to the acetyltransferase family.</text>
</comment>
<accession>A0A645FCK7</accession>
<evidence type="ECO:0000259" key="4">
    <source>
        <dbReference type="PROSITE" id="PS51186"/>
    </source>
</evidence>
<evidence type="ECO:0000256" key="3">
    <source>
        <dbReference type="ARBA" id="ARBA00023315"/>
    </source>
</evidence>
<dbReference type="PANTHER" id="PTHR10545">
    <property type="entry name" value="DIAMINE N-ACETYLTRANSFERASE"/>
    <property type="match status" value="1"/>
</dbReference>
<dbReference type="InterPro" id="IPR051016">
    <property type="entry name" value="Diverse_Substrate_AcTransf"/>
</dbReference>
<dbReference type="SUPFAM" id="SSF55729">
    <property type="entry name" value="Acyl-CoA N-acyltransferases (Nat)"/>
    <property type="match status" value="1"/>
</dbReference>
<dbReference type="InterPro" id="IPR016181">
    <property type="entry name" value="Acyl_CoA_acyltransferase"/>
</dbReference>
<dbReference type="GO" id="GO:0008080">
    <property type="term" value="F:N-acetyltransferase activity"/>
    <property type="evidence" value="ECO:0007669"/>
    <property type="project" value="TreeGrafter"/>
</dbReference>
<evidence type="ECO:0000313" key="5">
    <source>
        <dbReference type="EMBL" id="MPN11650.1"/>
    </source>
</evidence>